<dbReference type="InterPro" id="IPR037236">
    <property type="entry name" value="STIV_B116-like_sf"/>
</dbReference>
<name>A0A099WDU6_9LIST</name>
<evidence type="ECO:0000313" key="2">
    <source>
        <dbReference type="EMBL" id="MBC1566951.1"/>
    </source>
</evidence>
<evidence type="ECO:0000313" key="4">
    <source>
        <dbReference type="Proteomes" id="UP000586951"/>
    </source>
</evidence>
<organism evidence="1 3">
    <name type="scientific">Listeria booriae</name>
    <dbReference type="NCBI Taxonomy" id="1552123"/>
    <lineage>
        <taxon>Bacteria</taxon>
        <taxon>Bacillati</taxon>
        <taxon>Bacillota</taxon>
        <taxon>Bacilli</taxon>
        <taxon>Bacillales</taxon>
        <taxon>Listeriaceae</taxon>
        <taxon>Listeria</taxon>
    </lineage>
</organism>
<dbReference type="EMBL" id="JAARRU010000007">
    <property type="protein sequence ID" value="MBC1566951.1"/>
    <property type="molecule type" value="Genomic_DNA"/>
</dbReference>
<dbReference type="AlphaFoldDB" id="A0A099WDU6"/>
<reference evidence="1 3" key="1">
    <citation type="submission" date="2014-05" db="EMBL/GenBank/DDBJ databases">
        <title>Novel Listeriaceae from food processing environments.</title>
        <authorList>
            <person name="den Bakker H.C."/>
        </authorList>
    </citation>
    <scope>NUCLEOTIDE SEQUENCE [LARGE SCALE GENOMIC DNA]</scope>
    <source>
        <strain evidence="1 3">FSL A5-0281</strain>
    </source>
</reference>
<dbReference type="Pfam" id="PF08960">
    <property type="entry name" value="STIV_B116-like"/>
    <property type="match status" value="1"/>
</dbReference>
<evidence type="ECO:0000313" key="1">
    <source>
        <dbReference type="EMBL" id="KGL42693.1"/>
    </source>
</evidence>
<dbReference type="EMBL" id="JNFA01000011">
    <property type="protein sequence ID" value="KGL42693.1"/>
    <property type="molecule type" value="Genomic_DNA"/>
</dbReference>
<accession>A0A099WDU6</accession>
<dbReference type="OrthoDB" id="2867744at2"/>
<dbReference type="InterPro" id="IPR015055">
    <property type="entry name" value="STIV_B116-like"/>
</dbReference>
<dbReference type="Proteomes" id="UP000586951">
    <property type="component" value="Unassembled WGS sequence"/>
</dbReference>
<dbReference type="GeneID" id="58716636"/>
<keyword evidence="3" id="KW-1185">Reference proteome</keyword>
<evidence type="ECO:0000313" key="3">
    <source>
        <dbReference type="Proteomes" id="UP000029844"/>
    </source>
</evidence>
<dbReference type="STRING" id="1552123.EP57_04330"/>
<dbReference type="SUPFAM" id="SSF143602">
    <property type="entry name" value="STIV B116-like"/>
    <property type="match status" value="1"/>
</dbReference>
<dbReference type="Gene3D" id="3.40.50.11170">
    <property type="entry name" value="Uncharacterised protein PF08960, DUF1874"/>
    <property type="match status" value="1"/>
</dbReference>
<gene>
    <name evidence="1" type="ORF">EP57_04330</name>
    <name evidence="2" type="ORF">HB907_16195</name>
</gene>
<reference evidence="2 4" key="2">
    <citation type="submission" date="2020-03" db="EMBL/GenBank/DDBJ databases">
        <title>Soil Listeria distribution.</title>
        <authorList>
            <person name="Liao J."/>
            <person name="Wiedmann M."/>
        </authorList>
    </citation>
    <scope>NUCLEOTIDE SEQUENCE [LARGE SCALE GENOMIC DNA]</scope>
    <source>
        <strain evidence="2 4">FSL L7-1427</strain>
    </source>
</reference>
<dbReference type="RefSeq" id="WP_036084487.1">
    <property type="nucleotide sequence ID" value="NZ_CBCSHQ010000001.1"/>
</dbReference>
<comment type="caution">
    <text evidence="1">The sequence shown here is derived from an EMBL/GenBank/DDBJ whole genome shotgun (WGS) entry which is preliminary data.</text>
</comment>
<dbReference type="eggNOG" id="ENOG5032Z9E">
    <property type="taxonomic scope" value="Bacteria"/>
</dbReference>
<proteinExistence type="predicted"/>
<protein>
    <submittedName>
        <fullName evidence="2">DUF1874 domain-containing protein</fullName>
    </submittedName>
</protein>
<dbReference type="Proteomes" id="UP000029844">
    <property type="component" value="Unassembled WGS sequence"/>
</dbReference>
<sequence>MKLALLNSLVITNAGCYKAKEISTMEAKCLIRSYARTNGLESYIGHTSTASFLSQLIGIPVEVNRQRFKQRTHQPVICFKLYDRLPENKCLHVQDLKTSAYAFFLLQKIE</sequence>